<proteinExistence type="predicted"/>
<evidence type="ECO:0000313" key="3">
    <source>
        <dbReference type="Proteomes" id="UP001311232"/>
    </source>
</evidence>
<gene>
    <name evidence="2" type="ORF">CRENBAI_024571</name>
</gene>
<evidence type="ECO:0000313" key="2">
    <source>
        <dbReference type="EMBL" id="KAK5601529.1"/>
    </source>
</evidence>
<accession>A0AAV9QVY2</accession>
<dbReference type="Proteomes" id="UP001311232">
    <property type="component" value="Unassembled WGS sequence"/>
</dbReference>
<protein>
    <submittedName>
        <fullName evidence="2">Uncharacterized protein</fullName>
    </submittedName>
</protein>
<reference evidence="2 3" key="1">
    <citation type="submission" date="2021-06" db="EMBL/GenBank/DDBJ databases">
        <authorList>
            <person name="Palmer J.M."/>
        </authorList>
    </citation>
    <scope>NUCLEOTIDE SEQUENCE [LARGE SCALE GENOMIC DNA]</scope>
    <source>
        <strain evidence="2 3">MEX-2019</strain>
        <tissue evidence="2">Muscle</tissue>
    </source>
</reference>
<feature type="region of interest" description="Disordered" evidence="1">
    <location>
        <begin position="1"/>
        <end position="29"/>
    </location>
</feature>
<dbReference type="AlphaFoldDB" id="A0AAV9QVY2"/>
<dbReference type="EMBL" id="JAHHUM010002669">
    <property type="protein sequence ID" value="KAK5601529.1"/>
    <property type="molecule type" value="Genomic_DNA"/>
</dbReference>
<feature type="compositionally biased region" description="Basic residues" evidence="1">
    <location>
        <begin position="1"/>
        <end position="13"/>
    </location>
</feature>
<name>A0AAV9QVY2_9TELE</name>
<keyword evidence="3" id="KW-1185">Reference proteome</keyword>
<comment type="caution">
    <text evidence="2">The sequence shown here is derived from an EMBL/GenBank/DDBJ whole genome shotgun (WGS) entry which is preliminary data.</text>
</comment>
<sequence length="371" mass="41498">MRKRDHRRARNKHNNNDNAMMKKKKEDPQSDGLLLLLSLSLSQIRRRGEEGEVGVAGCQCWAVWGGGFGSKKESMCVLRLVPMAKLQTVRLINRDKDSIFAFTLPSHQCIPQKPLLLLKTLLREGRSVSSPLCGNGKQPNCFGVDWDLIIDEQQLSEKERNGLQPRTCTGRCAGLVESQEAKSTNRQKNQVFCKKFEFGANRACVYSRYNRREHILQRKAAERLSCITPNSRSGSLHRTISGWSSPPASQASQCSPRCQGALEGQETASYPVCEEGRYELCCPILRPPPPERGGMEEEEQQEEEEGGLLSLSVPLGSAVTITVVFLKHFASLKASSFICPRDEERRVACEVRPKQGRRRRLFGPESSAAAL</sequence>
<organism evidence="2 3">
    <name type="scientific">Crenichthys baileyi</name>
    <name type="common">White River springfish</name>
    <dbReference type="NCBI Taxonomy" id="28760"/>
    <lineage>
        <taxon>Eukaryota</taxon>
        <taxon>Metazoa</taxon>
        <taxon>Chordata</taxon>
        <taxon>Craniata</taxon>
        <taxon>Vertebrata</taxon>
        <taxon>Euteleostomi</taxon>
        <taxon>Actinopterygii</taxon>
        <taxon>Neopterygii</taxon>
        <taxon>Teleostei</taxon>
        <taxon>Neoteleostei</taxon>
        <taxon>Acanthomorphata</taxon>
        <taxon>Ovalentaria</taxon>
        <taxon>Atherinomorphae</taxon>
        <taxon>Cyprinodontiformes</taxon>
        <taxon>Goodeidae</taxon>
        <taxon>Crenichthys</taxon>
    </lineage>
</organism>
<evidence type="ECO:0000256" key="1">
    <source>
        <dbReference type="SAM" id="MobiDB-lite"/>
    </source>
</evidence>